<dbReference type="Proteomes" id="UP000190230">
    <property type="component" value="Unassembled WGS sequence"/>
</dbReference>
<evidence type="ECO:0000313" key="3">
    <source>
        <dbReference type="Proteomes" id="UP000190230"/>
    </source>
</evidence>
<dbReference type="OrthoDB" id="1524727at2"/>
<evidence type="ECO:0000259" key="1">
    <source>
        <dbReference type="Pfam" id="PF08242"/>
    </source>
</evidence>
<dbReference type="GO" id="GO:0008168">
    <property type="term" value="F:methyltransferase activity"/>
    <property type="evidence" value="ECO:0007669"/>
    <property type="project" value="UniProtKB-KW"/>
</dbReference>
<evidence type="ECO:0000313" key="2">
    <source>
        <dbReference type="EMBL" id="SKB60049.1"/>
    </source>
</evidence>
<accession>A0A1T5CKS8</accession>
<dbReference type="InterPro" id="IPR013217">
    <property type="entry name" value="Methyltransf_12"/>
</dbReference>
<keyword evidence="3" id="KW-1185">Reference proteome</keyword>
<dbReference type="Pfam" id="PF08242">
    <property type="entry name" value="Methyltransf_12"/>
    <property type="match status" value="1"/>
</dbReference>
<sequence length="242" mass="28096">MKIEAISDKKGKETLDIIGEADNFNQWMFKTIFPFTKGKILEIGSGLGNISNFFLKEGSEIMLTDFRSEYCSVLKEKFKMYPNLLGVDTIDLVHPDFDNEYKQYLNYFDSVFALNVIEHIENDRLAIENCKKLLKQGGKLIILVPSYNSLYNKFDEELGHFRRYTKQSLSKLFIDNNLKISHSRYFNLIGITGWFFSGKILKKDMIPASQMKIYNKLVPLWKILDKLSLNLFGLSTIIIGRK</sequence>
<dbReference type="Gene3D" id="3.40.50.150">
    <property type="entry name" value="Vaccinia Virus protein VP39"/>
    <property type="match status" value="1"/>
</dbReference>
<keyword evidence="2" id="KW-0808">Transferase</keyword>
<dbReference type="SUPFAM" id="SSF53335">
    <property type="entry name" value="S-adenosyl-L-methionine-dependent methyltransferases"/>
    <property type="match status" value="1"/>
</dbReference>
<dbReference type="EMBL" id="FUYY01000003">
    <property type="protein sequence ID" value="SKB60049.1"/>
    <property type="molecule type" value="Genomic_DNA"/>
</dbReference>
<protein>
    <submittedName>
        <fullName evidence="2">Methyltransferase domain-containing protein</fullName>
    </submittedName>
</protein>
<reference evidence="3" key="1">
    <citation type="submission" date="2017-02" db="EMBL/GenBank/DDBJ databases">
        <authorList>
            <person name="Varghese N."/>
            <person name="Submissions S."/>
        </authorList>
    </citation>
    <scope>NUCLEOTIDE SEQUENCE [LARGE SCALE GENOMIC DNA]</scope>
    <source>
        <strain evidence="3">DSM 23405</strain>
    </source>
</reference>
<dbReference type="RefSeq" id="WP_079720873.1">
    <property type="nucleotide sequence ID" value="NZ_FUYY01000003.1"/>
</dbReference>
<dbReference type="AlphaFoldDB" id="A0A1T5CKS8"/>
<dbReference type="InterPro" id="IPR029063">
    <property type="entry name" value="SAM-dependent_MTases_sf"/>
</dbReference>
<dbReference type="CDD" id="cd02440">
    <property type="entry name" value="AdoMet_MTases"/>
    <property type="match status" value="1"/>
</dbReference>
<name>A0A1T5CKS8_9FLAO</name>
<dbReference type="STRING" id="241145.SAMN05660776_2007"/>
<organism evidence="2 3">
    <name type="scientific">Salegentibacter holothuriorum</name>
    <dbReference type="NCBI Taxonomy" id="241145"/>
    <lineage>
        <taxon>Bacteria</taxon>
        <taxon>Pseudomonadati</taxon>
        <taxon>Bacteroidota</taxon>
        <taxon>Flavobacteriia</taxon>
        <taxon>Flavobacteriales</taxon>
        <taxon>Flavobacteriaceae</taxon>
        <taxon>Salegentibacter</taxon>
    </lineage>
</organism>
<proteinExistence type="predicted"/>
<dbReference type="PANTHER" id="PTHR43861">
    <property type="entry name" value="TRANS-ACONITATE 2-METHYLTRANSFERASE-RELATED"/>
    <property type="match status" value="1"/>
</dbReference>
<keyword evidence="2" id="KW-0489">Methyltransferase</keyword>
<feature type="domain" description="Methyltransferase type 12" evidence="1">
    <location>
        <begin position="41"/>
        <end position="140"/>
    </location>
</feature>
<dbReference type="PANTHER" id="PTHR43861:SF6">
    <property type="entry name" value="METHYLTRANSFERASE TYPE 11"/>
    <property type="match status" value="1"/>
</dbReference>
<gene>
    <name evidence="2" type="ORF">SAMN05660776_2007</name>
</gene>
<dbReference type="GO" id="GO:0032259">
    <property type="term" value="P:methylation"/>
    <property type="evidence" value="ECO:0007669"/>
    <property type="project" value="UniProtKB-KW"/>
</dbReference>